<reference evidence="1" key="1">
    <citation type="submission" date="2021-04" db="EMBL/GenBank/DDBJ databases">
        <authorList>
            <person name="Postec A."/>
        </authorList>
    </citation>
    <scope>NUCLEOTIDE SEQUENCE</scope>
    <source>
        <strain evidence="1">F1F22</strain>
    </source>
</reference>
<accession>A0AAX3BE35</accession>
<dbReference type="RefSeq" id="WP_271435618.1">
    <property type="nucleotide sequence ID" value="NZ_CP073355.1"/>
</dbReference>
<name>A0AAX3BE35_9SPIR</name>
<proteinExistence type="predicted"/>
<dbReference type="Proteomes" id="UP001056539">
    <property type="component" value="Chromosome"/>
</dbReference>
<keyword evidence="2" id="KW-1185">Reference proteome</keyword>
<sequence length="177" mass="20669">MNGKRDESYESVVWTNSWLQIRKKELALPLEIRTIALSFSFPESWQPWKPTIEDALTRELFSFQRIVDNKIPQAQVVIELLPLRSQMIPPEKKIYEIRGTFSLFIGDHLFRSNVVIFDRVFAYTNVNEDTVYNHLILRWAQYAAENIHYGWSVSQDFSSIPVLGGSNETPVSYPRTQ</sequence>
<evidence type="ECO:0000313" key="1">
    <source>
        <dbReference type="EMBL" id="URA10491.1"/>
    </source>
</evidence>
<dbReference type="KEGG" id="taqu:KDW03_01430"/>
<evidence type="ECO:0000313" key="2">
    <source>
        <dbReference type="Proteomes" id="UP001056539"/>
    </source>
</evidence>
<reference evidence="1" key="2">
    <citation type="submission" date="2022-06" db="EMBL/GenBank/DDBJ databases">
        <title>Thermospira aquatica gen. nov., sp. nov.</title>
        <authorList>
            <person name="Ben Ali Gam Z."/>
            <person name="Labat M."/>
        </authorList>
    </citation>
    <scope>NUCLEOTIDE SEQUENCE</scope>
    <source>
        <strain evidence="1">F1F22</strain>
    </source>
</reference>
<organism evidence="1 2">
    <name type="scientific">Thermospira aquatica</name>
    <dbReference type="NCBI Taxonomy" id="2828656"/>
    <lineage>
        <taxon>Bacteria</taxon>
        <taxon>Pseudomonadati</taxon>
        <taxon>Spirochaetota</taxon>
        <taxon>Spirochaetia</taxon>
        <taxon>Brevinematales</taxon>
        <taxon>Thermospiraceae</taxon>
        <taxon>Thermospira</taxon>
    </lineage>
</organism>
<protein>
    <submittedName>
        <fullName evidence="1">Uncharacterized protein</fullName>
    </submittedName>
</protein>
<dbReference type="AlphaFoldDB" id="A0AAX3BE35"/>
<gene>
    <name evidence="1" type="ORF">KDW03_01430</name>
</gene>
<dbReference type="EMBL" id="CP073355">
    <property type="protein sequence ID" value="URA10491.1"/>
    <property type="molecule type" value="Genomic_DNA"/>
</dbReference>